<keyword evidence="5" id="KW-0804">Transcription</keyword>
<dbReference type="InterPro" id="IPR025662">
    <property type="entry name" value="Sigma_54_int_dom_ATP-bd_1"/>
</dbReference>
<sequence>MTDLISLAGATIEPLLARQLQLQGYELTQDPEREAWAGLVDLSGCCTAEVEARLRACRSRHRIALVAAEQSELASAAMAGGAQDYLLLPLDGDQLVSLLQRLVQLEQEQRSMVAVSARARQMLMLAQRAAQTDASVLLTGESGTGKEQVSRFIHRQSPRANGPFLAVNCAAIPESMLESLLFGHVKGAFTGAHADKAGTFEAASGGTLLLDEIAEMPLMLQAKLLRVLQERTVERLGSHRSIALDVRIIAATNQDLARAVAEGRFRQDLFYRLDVLPLKLLPLRERRDDILPLAEHFLSRFGDLAGPDGCHFSDTARAALLAHDWPGNVRELENAVQRALILRRGQTLQLEDLALPLSTVSSTTVSAQGLDGETGLKASKRQAEFQFVLDTLRRFGGNRSKTADALSMTTRSLRYKMAQMREAGIDVDAVLAAADAA</sequence>
<keyword evidence="8" id="KW-1185">Reference proteome</keyword>
<evidence type="ECO:0000259" key="6">
    <source>
        <dbReference type="PROSITE" id="PS50045"/>
    </source>
</evidence>
<evidence type="ECO:0000256" key="4">
    <source>
        <dbReference type="ARBA" id="ARBA00023125"/>
    </source>
</evidence>
<dbReference type="Pfam" id="PF25601">
    <property type="entry name" value="AAA_lid_14"/>
    <property type="match status" value="1"/>
</dbReference>
<reference evidence="8" key="1">
    <citation type="journal article" date="2019" name="Int. J. Syst. Evol. Microbiol.">
        <title>The Global Catalogue of Microorganisms (GCM) 10K type strain sequencing project: providing services to taxonomists for standard genome sequencing and annotation.</title>
        <authorList>
            <consortium name="The Broad Institute Genomics Platform"/>
            <consortium name="The Broad Institute Genome Sequencing Center for Infectious Disease"/>
            <person name="Wu L."/>
            <person name="Ma J."/>
        </authorList>
    </citation>
    <scope>NUCLEOTIDE SEQUENCE [LARGE SCALE GENOMIC DNA]</scope>
    <source>
        <strain evidence="8">JCM 18401</strain>
    </source>
</reference>
<dbReference type="CDD" id="cd00009">
    <property type="entry name" value="AAA"/>
    <property type="match status" value="1"/>
</dbReference>
<dbReference type="Gene3D" id="3.40.50.300">
    <property type="entry name" value="P-loop containing nucleotide triphosphate hydrolases"/>
    <property type="match status" value="1"/>
</dbReference>
<dbReference type="RefSeq" id="WP_345335501.1">
    <property type="nucleotide sequence ID" value="NZ_BAABJZ010000077.1"/>
</dbReference>
<evidence type="ECO:0000256" key="2">
    <source>
        <dbReference type="ARBA" id="ARBA00022840"/>
    </source>
</evidence>
<dbReference type="PROSITE" id="PS00688">
    <property type="entry name" value="SIGMA54_INTERACT_3"/>
    <property type="match status" value="1"/>
</dbReference>
<evidence type="ECO:0000313" key="7">
    <source>
        <dbReference type="EMBL" id="GAA4888775.1"/>
    </source>
</evidence>
<dbReference type="PANTHER" id="PTHR32071:SF21">
    <property type="entry name" value="TRANSCRIPTIONAL REGULATORY PROTEIN FLGR"/>
    <property type="match status" value="1"/>
</dbReference>
<accession>A0ABP9EW19</accession>
<organism evidence="7 8">
    <name type="scientific">Ferrimonas pelagia</name>
    <dbReference type="NCBI Taxonomy" id="1177826"/>
    <lineage>
        <taxon>Bacteria</taxon>
        <taxon>Pseudomonadati</taxon>
        <taxon>Pseudomonadota</taxon>
        <taxon>Gammaproteobacteria</taxon>
        <taxon>Alteromonadales</taxon>
        <taxon>Ferrimonadaceae</taxon>
        <taxon>Ferrimonas</taxon>
    </lineage>
</organism>
<dbReference type="InterPro" id="IPR027417">
    <property type="entry name" value="P-loop_NTPase"/>
</dbReference>
<keyword evidence="4" id="KW-0238">DNA-binding</keyword>
<dbReference type="SMART" id="SM00382">
    <property type="entry name" value="AAA"/>
    <property type="match status" value="1"/>
</dbReference>
<dbReference type="SUPFAM" id="SSF52540">
    <property type="entry name" value="P-loop containing nucleoside triphosphate hydrolases"/>
    <property type="match status" value="1"/>
</dbReference>
<dbReference type="PANTHER" id="PTHR32071">
    <property type="entry name" value="TRANSCRIPTIONAL REGULATORY PROTEIN"/>
    <property type="match status" value="1"/>
</dbReference>
<gene>
    <name evidence="7" type="ORF">GCM10023333_22630</name>
</gene>
<evidence type="ECO:0000313" key="8">
    <source>
        <dbReference type="Proteomes" id="UP001499988"/>
    </source>
</evidence>
<dbReference type="PROSITE" id="PS00676">
    <property type="entry name" value="SIGMA54_INTERACT_2"/>
    <property type="match status" value="1"/>
</dbReference>
<evidence type="ECO:0000256" key="1">
    <source>
        <dbReference type="ARBA" id="ARBA00022741"/>
    </source>
</evidence>
<name>A0ABP9EW19_9GAMM</name>
<keyword evidence="3" id="KW-0805">Transcription regulation</keyword>
<dbReference type="SUPFAM" id="SSF52172">
    <property type="entry name" value="CheY-like"/>
    <property type="match status" value="1"/>
</dbReference>
<dbReference type="InterPro" id="IPR025943">
    <property type="entry name" value="Sigma_54_int_dom_ATP-bd_2"/>
</dbReference>
<dbReference type="InterPro" id="IPR009057">
    <property type="entry name" value="Homeodomain-like_sf"/>
</dbReference>
<dbReference type="InterPro" id="IPR025944">
    <property type="entry name" value="Sigma_54_int_dom_CS"/>
</dbReference>
<dbReference type="Gene3D" id="1.10.10.60">
    <property type="entry name" value="Homeodomain-like"/>
    <property type="match status" value="1"/>
</dbReference>
<dbReference type="Pfam" id="PF02954">
    <property type="entry name" value="HTH_8"/>
    <property type="match status" value="1"/>
</dbReference>
<dbReference type="SUPFAM" id="SSF46689">
    <property type="entry name" value="Homeodomain-like"/>
    <property type="match status" value="1"/>
</dbReference>
<proteinExistence type="predicted"/>
<dbReference type="InterPro" id="IPR058031">
    <property type="entry name" value="AAA_lid_NorR"/>
</dbReference>
<evidence type="ECO:0000256" key="3">
    <source>
        <dbReference type="ARBA" id="ARBA00023015"/>
    </source>
</evidence>
<dbReference type="Gene3D" id="1.10.8.60">
    <property type="match status" value="1"/>
</dbReference>
<dbReference type="InterPro" id="IPR003593">
    <property type="entry name" value="AAA+_ATPase"/>
</dbReference>
<dbReference type="PROSITE" id="PS00675">
    <property type="entry name" value="SIGMA54_INTERACT_1"/>
    <property type="match status" value="1"/>
</dbReference>
<dbReference type="Proteomes" id="UP001499988">
    <property type="component" value="Unassembled WGS sequence"/>
</dbReference>
<dbReference type="EMBL" id="BAABJZ010000077">
    <property type="protein sequence ID" value="GAA4888775.1"/>
    <property type="molecule type" value="Genomic_DNA"/>
</dbReference>
<dbReference type="Pfam" id="PF00158">
    <property type="entry name" value="Sigma54_activat"/>
    <property type="match status" value="1"/>
</dbReference>
<comment type="caution">
    <text evidence="7">The sequence shown here is derived from an EMBL/GenBank/DDBJ whole genome shotgun (WGS) entry which is preliminary data.</text>
</comment>
<dbReference type="PROSITE" id="PS50045">
    <property type="entry name" value="SIGMA54_INTERACT_4"/>
    <property type="match status" value="1"/>
</dbReference>
<dbReference type="InterPro" id="IPR002197">
    <property type="entry name" value="HTH_Fis"/>
</dbReference>
<keyword evidence="2" id="KW-0067">ATP-binding</keyword>
<feature type="domain" description="Sigma-54 factor interaction" evidence="6">
    <location>
        <begin position="112"/>
        <end position="341"/>
    </location>
</feature>
<evidence type="ECO:0000256" key="5">
    <source>
        <dbReference type="ARBA" id="ARBA00023163"/>
    </source>
</evidence>
<protein>
    <submittedName>
        <fullName evidence="7">Sigma-54 dependent transcriptional regulator</fullName>
    </submittedName>
</protein>
<dbReference type="InterPro" id="IPR002078">
    <property type="entry name" value="Sigma_54_int"/>
</dbReference>
<keyword evidence="1" id="KW-0547">Nucleotide-binding</keyword>
<dbReference type="InterPro" id="IPR011006">
    <property type="entry name" value="CheY-like_superfamily"/>
</dbReference>